<gene>
    <name evidence="2" type="ordered locus">RSal33209_2190</name>
</gene>
<evidence type="ECO:0000313" key="2">
    <source>
        <dbReference type="EMBL" id="ABY23922.1"/>
    </source>
</evidence>
<keyword evidence="3" id="KW-1185">Reference proteome</keyword>
<reference evidence="3" key="1">
    <citation type="journal article" date="2008" name="J. Bacteriol.">
        <title>Genome sequence of the fish pathogen Renibacterium salmoninarum suggests reductive evolution away from an environmental Arthrobacter ancestor.</title>
        <authorList>
            <person name="Wiens G.D."/>
            <person name="Rockey D.D."/>
            <person name="Wu Z."/>
            <person name="Chang J."/>
            <person name="Levy R."/>
            <person name="Crane S."/>
            <person name="Chen D.S."/>
            <person name="Capri G.R."/>
            <person name="Burnett J.R."/>
            <person name="Sudheesh P.S."/>
            <person name="Schipma M.J."/>
            <person name="Burd H."/>
            <person name="Bhattacharyya A."/>
            <person name="Rhodes L.D."/>
            <person name="Kaul R."/>
            <person name="Strom M.S."/>
        </authorList>
    </citation>
    <scope>NUCLEOTIDE SEQUENCE [LARGE SCALE GENOMIC DNA]</scope>
    <source>
        <strain evidence="3">ATCC 33209 / DSM 20767 / JCM 11484 / NBRC 15589 / NCIMB 2235</strain>
    </source>
</reference>
<name>A9WSY4_RENSM</name>
<dbReference type="STRING" id="288705.RSal33209_2190"/>
<organism evidence="2 3">
    <name type="scientific">Renibacterium salmoninarum (strain ATCC 33209 / DSM 20767 / JCM 11484 / NBRC 15589 / NCIMB 2235)</name>
    <dbReference type="NCBI Taxonomy" id="288705"/>
    <lineage>
        <taxon>Bacteria</taxon>
        <taxon>Bacillati</taxon>
        <taxon>Actinomycetota</taxon>
        <taxon>Actinomycetes</taxon>
        <taxon>Micrococcales</taxon>
        <taxon>Micrococcaceae</taxon>
        <taxon>Renibacterium</taxon>
    </lineage>
</organism>
<sequence>MQSVSYSSKLPMIAERIEKFKAAAKLIEKFTAEAGPGARPKPKPGKTPLAGAGPGTGILMGGGSTAVVVVRVLQLSGPCGVPIYDGKFANGKLAGH</sequence>
<feature type="region of interest" description="Disordered" evidence="1">
    <location>
        <begin position="33"/>
        <end position="54"/>
    </location>
</feature>
<dbReference type="EMBL" id="CP000910">
    <property type="protein sequence ID" value="ABY23922.1"/>
    <property type="molecule type" value="Genomic_DNA"/>
</dbReference>
<dbReference type="RefSeq" id="WP_012245588.1">
    <property type="nucleotide sequence ID" value="NC_010168.1"/>
</dbReference>
<dbReference type="AlphaFoldDB" id="A9WSY4"/>
<dbReference type="HOGENOM" id="CLU_2357707_0_0_11"/>
<accession>A9WSY4</accession>
<evidence type="ECO:0000256" key="1">
    <source>
        <dbReference type="SAM" id="MobiDB-lite"/>
    </source>
</evidence>
<proteinExistence type="predicted"/>
<protein>
    <submittedName>
        <fullName evidence="2">Uncharacterized protein</fullName>
    </submittedName>
</protein>
<evidence type="ECO:0000313" key="3">
    <source>
        <dbReference type="Proteomes" id="UP000002007"/>
    </source>
</evidence>
<dbReference type="Proteomes" id="UP000002007">
    <property type="component" value="Chromosome"/>
</dbReference>
<dbReference type="KEGG" id="rsa:RSal33209_2190"/>